<dbReference type="InterPro" id="IPR051398">
    <property type="entry name" value="Polysacch_Deacetylase"/>
</dbReference>
<dbReference type="GO" id="GO:0005975">
    <property type="term" value="P:carbohydrate metabolic process"/>
    <property type="evidence" value="ECO:0007669"/>
    <property type="project" value="InterPro"/>
</dbReference>
<gene>
    <name evidence="4" type="ORF">soil367_10305</name>
</gene>
<organism evidence="4 5">
    <name type="scientific">Hydrocarboniclastica marina</name>
    <dbReference type="NCBI Taxonomy" id="2259620"/>
    <lineage>
        <taxon>Bacteria</taxon>
        <taxon>Pseudomonadati</taxon>
        <taxon>Pseudomonadota</taxon>
        <taxon>Gammaproteobacteria</taxon>
        <taxon>Alteromonadales</taxon>
        <taxon>Alteromonadaceae</taxon>
        <taxon>Hydrocarboniclastica</taxon>
    </lineage>
</organism>
<name>A0A4P7XHP9_9ALTE</name>
<dbReference type="InterPro" id="IPR011330">
    <property type="entry name" value="Glyco_hydro/deAcase_b/a-brl"/>
</dbReference>
<dbReference type="CDD" id="cd10918">
    <property type="entry name" value="CE4_NodB_like_5s_6s"/>
    <property type="match status" value="1"/>
</dbReference>
<dbReference type="PANTHER" id="PTHR34216">
    <property type="match status" value="1"/>
</dbReference>
<evidence type="ECO:0000313" key="4">
    <source>
        <dbReference type="EMBL" id="QCF26295.1"/>
    </source>
</evidence>
<protein>
    <submittedName>
        <fullName evidence="4">Polysaccharide deacetylase family protein</fullName>
    </submittedName>
</protein>
<dbReference type="OrthoDB" id="9814639at2"/>
<evidence type="ECO:0000256" key="2">
    <source>
        <dbReference type="ARBA" id="ARBA00022729"/>
    </source>
</evidence>
<dbReference type="GO" id="GO:0005576">
    <property type="term" value="C:extracellular region"/>
    <property type="evidence" value="ECO:0007669"/>
    <property type="project" value="UniProtKB-SubCell"/>
</dbReference>
<keyword evidence="5" id="KW-1185">Reference proteome</keyword>
<sequence>MCCGVCATTRCPGPHGKLWQSFFYARHEYGQPTQGVPMRLNHLLYRVGKPLGGLHLARHLARKHPRIMMYHRLNPSGLEGGMAVETFRHQMRKIRQSFNPVSLDALMQAHDRGETPDNAVAITFDDGYHDFLEYAYPILKEEGIPATLFLTTGFTNGDLWLWPDQLRFALETTKAASIEPPGINERLDLNASRLQAWHAIADHCLTLGNREKLHFMDQVFDLLGVQMPARPPEKYMPLSWDDVRDMVKGGLEIGSHTYSHPILTKLDDNELLAELQNSRREIETQLGFAPKAFCYPNGRRIDFDARIQKAVRTAGYDYALAAYPGRHPLNDRWAINRYAASDADHLFEKALFGLSFLGMEDER</sequence>
<dbReference type="InterPro" id="IPR002509">
    <property type="entry name" value="NODB_dom"/>
</dbReference>
<comment type="subcellular location">
    <subcellularLocation>
        <location evidence="1">Secreted</location>
    </subcellularLocation>
</comment>
<dbReference type="SUPFAM" id="SSF88713">
    <property type="entry name" value="Glycoside hydrolase/deacetylase"/>
    <property type="match status" value="1"/>
</dbReference>
<dbReference type="AlphaFoldDB" id="A0A4P7XHP9"/>
<dbReference type="PANTHER" id="PTHR34216:SF3">
    <property type="entry name" value="POLY-BETA-1,6-N-ACETYL-D-GLUCOSAMINE N-DEACETYLASE"/>
    <property type="match status" value="1"/>
</dbReference>
<proteinExistence type="predicted"/>
<dbReference type="PROSITE" id="PS51677">
    <property type="entry name" value="NODB"/>
    <property type="match status" value="1"/>
</dbReference>
<accession>A0A4P7XHP9</accession>
<dbReference type="EMBL" id="CP031093">
    <property type="protein sequence ID" value="QCF26295.1"/>
    <property type="molecule type" value="Genomic_DNA"/>
</dbReference>
<dbReference type="KEGG" id="hmi:soil367_10305"/>
<evidence type="ECO:0000313" key="5">
    <source>
        <dbReference type="Proteomes" id="UP000298049"/>
    </source>
</evidence>
<dbReference type="Pfam" id="PF01522">
    <property type="entry name" value="Polysacc_deac_1"/>
    <property type="match status" value="2"/>
</dbReference>
<feature type="domain" description="NodB homology" evidence="3">
    <location>
        <begin position="118"/>
        <end position="363"/>
    </location>
</feature>
<evidence type="ECO:0000256" key="1">
    <source>
        <dbReference type="ARBA" id="ARBA00004613"/>
    </source>
</evidence>
<dbReference type="Proteomes" id="UP000298049">
    <property type="component" value="Chromosome"/>
</dbReference>
<dbReference type="GO" id="GO:0016810">
    <property type="term" value="F:hydrolase activity, acting on carbon-nitrogen (but not peptide) bonds"/>
    <property type="evidence" value="ECO:0007669"/>
    <property type="project" value="InterPro"/>
</dbReference>
<evidence type="ECO:0000259" key="3">
    <source>
        <dbReference type="PROSITE" id="PS51677"/>
    </source>
</evidence>
<keyword evidence="2" id="KW-0732">Signal</keyword>
<dbReference type="Gene3D" id="3.20.20.370">
    <property type="entry name" value="Glycoside hydrolase/deacetylase"/>
    <property type="match status" value="1"/>
</dbReference>
<reference evidence="4 5" key="1">
    <citation type="submission" date="2018-07" db="EMBL/GenBank/DDBJ databases">
        <title>Marsedoiliclastica nanhaica gen. nov. sp. nov., a novel marine hydrocarbonoclastic bacterium isolated from an in-situ enriched hydrocarbon-degrading consortium in deep-sea sediment.</title>
        <authorList>
            <person name="Dong C."/>
            <person name="Ma T."/>
            <person name="Liu R."/>
            <person name="Shao Z."/>
        </authorList>
    </citation>
    <scope>NUCLEOTIDE SEQUENCE [LARGE SCALE GENOMIC DNA]</scope>
    <source>
        <strain evidence="5">soil36-7</strain>
    </source>
</reference>